<reference evidence="2 3" key="2">
    <citation type="submission" date="2016-06" db="EMBL/GenBank/DDBJ databases">
        <title>Pedobacter psychrophilus sp. nov., isolated from Antarctic fragmentary rock.</title>
        <authorList>
            <person name="Svec P."/>
        </authorList>
    </citation>
    <scope>NUCLEOTIDE SEQUENCE [LARGE SCALE GENOMIC DNA]</scope>
    <source>
        <strain evidence="2 3">CCM 8644</strain>
    </source>
</reference>
<keyword evidence="2" id="KW-0548">Nucleotidyltransferase</keyword>
<comment type="caution">
    <text evidence="2">The sequence shown here is derived from an EMBL/GenBank/DDBJ whole genome shotgun (WGS) entry which is preliminary data.</text>
</comment>
<evidence type="ECO:0000256" key="1">
    <source>
        <dbReference type="SAM" id="Phobius"/>
    </source>
</evidence>
<accession>A0A179DEL8</accession>
<keyword evidence="3" id="KW-1185">Reference proteome</keyword>
<keyword evidence="1" id="KW-1133">Transmembrane helix</keyword>
<keyword evidence="1" id="KW-0472">Membrane</keyword>
<evidence type="ECO:0000313" key="2">
    <source>
        <dbReference type="EMBL" id="OAQ39150.1"/>
    </source>
</evidence>
<gene>
    <name evidence="2" type="ORF">A5893_10820</name>
</gene>
<sequence length="54" mass="6058">MKKYTVLSLFTLVTMLLSSCSLLEGVFKGGVYVGIFIVIFVIFIIGFILYKIMS</sequence>
<keyword evidence="1" id="KW-0812">Transmembrane</keyword>
<evidence type="ECO:0000313" key="3">
    <source>
        <dbReference type="Proteomes" id="UP000078459"/>
    </source>
</evidence>
<organism evidence="2 3">
    <name type="scientific">Pedobacter psychrophilus</name>
    <dbReference type="NCBI Taxonomy" id="1826909"/>
    <lineage>
        <taxon>Bacteria</taxon>
        <taxon>Pseudomonadati</taxon>
        <taxon>Bacteroidota</taxon>
        <taxon>Sphingobacteriia</taxon>
        <taxon>Sphingobacteriales</taxon>
        <taxon>Sphingobacteriaceae</taxon>
        <taxon>Pedobacter</taxon>
    </lineage>
</organism>
<dbReference type="RefSeq" id="WP_068822677.1">
    <property type="nucleotide sequence ID" value="NZ_LWHJ01000028.1"/>
</dbReference>
<dbReference type="STRING" id="1826909.A5893_10820"/>
<dbReference type="GO" id="GO:0016779">
    <property type="term" value="F:nucleotidyltransferase activity"/>
    <property type="evidence" value="ECO:0007669"/>
    <property type="project" value="UniProtKB-KW"/>
</dbReference>
<dbReference type="PROSITE" id="PS51257">
    <property type="entry name" value="PROKAR_LIPOPROTEIN"/>
    <property type="match status" value="1"/>
</dbReference>
<keyword evidence="2" id="KW-0808">Transferase</keyword>
<protein>
    <submittedName>
        <fullName evidence="2">Phosphatidate cytidylyltransferase</fullName>
    </submittedName>
</protein>
<proteinExistence type="predicted"/>
<feature type="transmembrane region" description="Helical" evidence="1">
    <location>
        <begin position="32"/>
        <end position="50"/>
    </location>
</feature>
<dbReference type="EMBL" id="LWHJ01000028">
    <property type="protein sequence ID" value="OAQ39150.1"/>
    <property type="molecule type" value="Genomic_DNA"/>
</dbReference>
<reference evidence="2 3" key="1">
    <citation type="submission" date="2016-04" db="EMBL/GenBank/DDBJ databases">
        <authorList>
            <person name="Evans L.H."/>
            <person name="Alamgir A."/>
            <person name="Owens N."/>
            <person name="Weber N.D."/>
            <person name="Virtaneva K."/>
            <person name="Barbian K."/>
            <person name="Babar A."/>
            <person name="Rosenke K."/>
        </authorList>
    </citation>
    <scope>NUCLEOTIDE SEQUENCE [LARGE SCALE GENOMIC DNA]</scope>
    <source>
        <strain evidence="2 3">CCM 8644</strain>
    </source>
</reference>
<name>A0A179DEL8_9SPHI</name>
<dbReference type="AlphaFoldDB" id="A0A179DEL8"/>
<dbReference type="Proteomes" id="UP000078459">
    <property type="component" value="Unassembled WGS sequence"/>
</dbReference>